<reference evidence="1" key="1">
    <citation type="submission" date="2024-03" db="EMBL/GenBank/DDBJ databases">
        <title>WGS assembly of Saponaria officinalis var. Norfolk2.</title>
        <authorList>
            <person name="Jenkins J."/>
            <person name="Shu S."/>
            <person name="Grimwood J."/>
            <person name="Barry K."/>
            <person name="Goodstein D."/>
            <person name="Schmutz J."/>
            <person name="Leebens-Mack J."/>
            <person name="Osbourn A."/>
        </authorList>
    </citation>
    <scope>NUCLEOTIDE SEQUENCE [LARGE SCALE GENOMIC DNA]</scope>
    <source>
        <strain evidence="1">JIC</strain>
    </source>
</reference>
<dbReference type="SUPFAM" id="SSF46785">
    <property type="entry name" value="Winged helix' DNA-binding domain"/>
    <property type="match status" value="1"/>
</dbReference>
<dbReference type="InterPro" id="IPR016461">
    <property type="entry name" value="COMT-like"/>
</dbReference>
<gene>
    <name evidence="1" type="ORF">RND81_05G108400</name>
</gene>
<name>A0AAW1KWR8_SAPOF</name>
<dbReference type="InterPro" id="IPR036388">
    <property type="entry name" value="WH-like_DNA-bd_sf"/>
</dbReference>
<dbReference type="AlphaFoldDB" id="A0AAW1KWR8"/>
<dbReference type="Gene3D" id="3.40.50.150">
    <property type="entry name" value="Vaccinia Virus protein VP39"/>
    <property type="match status" value="1"/>
</dbReference>
<dbReference type="GO" id="GO:0008168">
    <property type="term" value="F:methyltransferase activity"/>
    <property type="evidence" value="ECO:0007669"/>
    <property type="project" value="InterPro"/>
</dbReference>
<accession>A0AAW1KWR8</accession>
<proteinExistence type="predicted"/>
<evidence type="ECO:0000313" key="1">
    <source>
        <dbReference type="EMBL" id="KAK9724917.1"/>
    </source>
</evidence>
<protein>
    <submittedName>
        <fullName evidence="1">Uncharacterized protein</fullName>
    </submittedName>
</protein>
<organism evidence="1 2">
    <name type="scientific">Saponaria officinalis</name>
    <name type="common">Common soapwort</name>
    <name type="synonym">Lychnis saponaria</name>
    <dbReference type="NCBI Taxonomy" id="3572"/>
    <lineage>
        <taxon>Eukaryota</taxon>
        <taxon>Viridiplantae</taxon>
        <taxon>Streptophyta</taxon>
        <taxon>Embryophyta</taxon>
        <taxon>Tracheophyta</taxon>
        <taxon>Spermatophyta</taxon>
        <taxon>Magnoliopsida</taxon>
        <taxon>eudicotyledons</taxon>
        <taxon>Gunneridae</taxon>
        <taxon>Pentapetalae</taxon>
        <taxon>Caryophyllales</taxon>
        <taxon>Caryophyllaceae</taxon>
        <taxon>Caryophylleae</taxon>
        <taxon>Saponaria</taxon>
    </lineage>
</organism>
<dbReference type="InterPro" id="IPR029063">
    <property type="entry name" value="SAM-dependent_MTases_sf"/>
</dbReference>
<comment type="caution">
    <text evidence="1">The sequence shown here is derived from an EMBL/GenBank/DDBJ whole genome shotgun (WGS) entry which is preliminary data.</text>
</comment>
<dbReference type="Gene3D" id="1.10.10.10">
    <property type="entry name" value="Winged helix-like DNA-binding domain superfamily/Winged helix DNA-binding domain"/>
    <property type="match status" value="1"/>
</dbReference>
<dbReference type="PROSITE" id="PS51683">
    <property type="entry name" value="SAM_OMT_II"/>
    <property type="match status" value="1"/>
</dbReference>
<keyword evidence="2" id="KW-1185">Reference proteome</keyword>
<sequence>MLDWMLRVLASHSILSCSTRTVVGHEGRVEMCYGLTPVSQFFTQDDDGVTLASFLRLIQDKVMVESLYQLKDTVLKGICPFEEAHGMSAFEFYGKDSRFNKIFNKA</sequence>
<dbReference type="SUPFAM" id="SSF53335">
    <property type="entry name" value="S-adenosyl-L-methionine-dependent methyltransferases"/>
    <property type="match status" value="1"/>
</dbReference>
<dbReference type="EMBL" id="JBDFQZ010000005">
    <property type="protein sequence ID" value="KAK9724917.1"/>
    <property type="molecule type" value="Genomic_DNA"/>
</dbReference>
<dbReference type="Proteomes" id="UP001443914">
    <property type="component" value="Unassembled WGS sequence"/>
</dbReference>
<dbReference type="InterPro" id="IPR036390">
    <property type="entry name" value="WH_DNA-bd_sf"/>
</dbReference>
<dbReference type="PANTHER" id="PTHR11746">
    <property type="entry name" value="O-METHYLTRANSFERASE"/>
    <property type="match status" value="1"/>
</dbReference>
<evidence type="ECO:0000313" key="2">
    <source>
        <dbReference type="Proteomes" id="UP001443914"/>
    </source>
</evidence>